<organism evidence="5 6">
    <name type="scientific">Mycobacterium pinniadriaticum</name>
    <dbReference type="NCBI Taxonomy" id="2994102"/>
    <lineage>
        <taxon>Bacteria</taxon>
        <taxon>Bacillati</taxon>
        <taxon>Actinomycetota</taxon>
        <taxon>Actinomycetes</taxon>
        <taxon>Mycobacteriales</taxon>
        <taxon>Mycobacteriaceae</taxon>
        <taxon>Mycobacterium</taxon>
    </lineage>
</organism>
<dbReference type="Gene3D" id="1.20.120.530">
    <property type="entry name" value="GntR ligand-binding domain-like"/>
    <property type="match status" value="1"/>
</dbReference>
<dbReference type="SUPFAM" id="SSF46785">
    <property type="entry name" value="Winged helix' DNA-binding domain"/>
    <property type="match status" value="1"/>
</dbReference>
<keyword evidence="6" id="KW-1185">Reference proteome</keyword>
<keyword evidence="3" id="KW-0804">Transcription</keyword>
<dbReference type="SMART" id="SM00895">
    <property type="entry name" value="FCD"/>
    <property type="match status" value="1"/>
</dbReference>
<dbReference type="EMBL" id="JAPJDO010000034">
    <property type="protein sequence ID" value="MCX2940176.1"/>
    <property type="molecule type" value="Genomic_DNA"/>
</dbReference>
<dbReference type="InterPro" id="IPR000524">
    <property type="entry name" value="Tscrpt_reg_HTH_GntR"/>
</dbReference>
<evidence type="ECO:0000256" key="2">
    <source>
        <dbReference type="ARBA" id="ARBA00023125"/>
    </source>
</evidence>
<keyword evidence="2" id="KW-0238">DNA-binding</keyword>
<proteinExistence type="predicted"/>
<dbReference type="PANTHER" id="PTHR43537">
    <property type="entry name" value="TRANSCRIPTIONAL REGULATOR, GNTR FAMILY"/>
    <property type="match status" value="1"/>
</dbReference>
<evidence type="ECO:0000256" key="3">
    <source>
        <dbReference type="ARBA" id="ARBA00023163"/>
    </source>
</evidence>
<evidence type="ECO:0000256" key="1">
    <source>
        <dbReference type="ARBA" id="ARBA00023015"/>
    </source>
</evidence>
<dbReference type="Pfam" id="PF07729">
    <property type="entry name" value="FCD"/>
    <property type="match status" value="1"/>
</dbReference>
<dbReference type="Gene3D" id="1.10.10.10">
    <property type="entry name" value="Winged helix-like DNA-binding domain superfamily/Winged helix DNA-binding domain"/>
    <property type="match status" value="1"/>
</dbReference>
<dbReference type="PANTHER" id="PTHR43537:SF5">
    <property type="entry name" value="UXU OPERON TRANSCRIPTIONAL REGULATOR"/>
    <property type="match status" value="1"/>
</dbReference>
<dbReference type="Proteomes" id="UP001300745">
    <property type="component" value="Unassembled WGS sequence"/>
</dbReference>
<name>A0ABT3SKY1_9MYCO</name>
<dbReference type="InterPro" id="IPR036390">
    <property type="entry name" value="WH_DNA-bd_sf"/>
</dbReference>
<comment type="caution">
    <text evidence="5">The sequence shown here is derived from an EMBL/GenBank/DDBJ whole genome shotgun (WGS) entry which is preliminary data.</text>
</comment>
<evidence type="ECO:0000313" key="6">
    <source>
        <dbReference type="Proteomes" id="UP001300745"/>
    </source>
</evidence>
<gene>
    <name evidence="5" type="ORF">ORI27_26115</name>
</gene>
<dbReference type="CDD" id="cd07377">
    <property type="entry name" value="WHTH_GntR"/>
    <property type="match status" value="1"/>
</dbReference>
<dbReference type="SUPFAM" id="SSF48008">
    <property type="entry name" value="GntR ligand-binding domain-like"/>
    <property type="match status" value="1"/>
</dbReference>
<accession>A0ABT3SKY1</accession>
<evidence type="ECO:0000259" key="4">
    <source>
        <dbReference type="PROSITE" id="PS50949"/>
    </source>
</evidence>
<dbReference type="Pfam" id="PF00392">
    <property type="entry name" value="GntR"/>
    <property type="match status" value="1"/>
</dbReference>
<sequence length="211" mass="23357">MAVEFIREAIASRVLRPGAKIEQDEIAGELGSSRLPIREALIELTAKGFVVAIPRRGAYVVQLSVEDIEDHFEVVGLLFAVAARRAADRLSDAELAELRRLNAEIAATRDDSECQDLNHRFLRTINEAGSSNRLLLTLRYLWLSLPNDFYTSAPDWAANESMYREQILDLLEARDGEAAASSAEAHLQACAKVTVDSLRAQEYWSGPTTLG</sequence>
<feature type="domain" description="HTH gntR-type" evidence="4">
    <location>
        <begin position="1"/>
        <end position="63"/>
    </location>
</feature>
<dbReference type="InterPro" id="IPR036388">
    <property type="entry name" value="WH-like_DNA-bd_sf"/>
</dbReference>
<dbReference type="InterPro" id="IPR008920">
    <property type="entry name" value="TF_FadR/GntR_C"/>
</dbReference>
<dbReference type="SMART" id="SM00345">
    <property type="entry name" value="HTH_GNTR"/>
    <property type="match status" value="1"/>
</dbReference>
<keyword evidence="1" id="KW-0805">Transcription regulation</keyword>
<reference evidence="5 6" key="1">
    <citation type="submission" date="2022-11" db="EMBL/GenBank/DDBJ databases">
        <title>Mycobacterium sp. nov.</title>
        <authorList>
            <person name="Papic B."/>
            <person name="Spicic S."/>
            <person name="Duvnjak S."/>
        </authorList>
    </citation>
    <scope>NUCLEOTIDE SEQUENCE [LARGE SCALE GENOMIC DNA]</scope>
    <source>
        <strain evidence="5 6">CVI_P4</strain>
    </source>
</reference>
<dbReference type="InterPro" id="IPR011711">
    <property type="entry name" value="GntR_C"/>
</dbReference>
<evidence type="ECO:0000313" key="5">
    <source>
        <dbReference type="EMBL" id="MCX2940176.1"/>
    </source>
</evidence>
<protein>
    <submittedName>
        <fullName evidence="5">GntR family transcriptional regulator</fullName>
    </submittedName>
</protein>
<dbReference type="RefSeq" id="WP_265999998.1">
    <property type="nucleotide sequence ID" value="NZ_JAPJDN010000034.1"/>
</dbReference>
<dbReference type="PROSITE" id="PS50949">
    <property type="entry name" value="HTH_GNTR"/>
    <property type="match status" value="1"/>
</dbReference>